<sequence>MPPRRSHRPASLLSRWLVVLTFWLAACVPAVSLALAAERGDLPPWTQLCRASLVGPRAQPAAAAIQPDAQTGTHGLFAGCAWCGLQVQDLSLPPPAAPALTLRQDLREALPALGLGTAMRPAPWPSAPARAPPQGV</sequence>
<keyword evidence="2" id="KW-1185">Reference proteome</keyword>
<dbReference type="InterPro" id="IPR021333">
    <property type="entry name" value="DUF2946"/>
</dbReference>
<dbReference type="Proteomes" id="UP001177769">
    <property type="component" value="Chromosome"/>
</dbReference>
<dbReference type="Pfam" id="PF11162">
    <property type="entry name" value="DUF2946"/>
    <property type="match status" value="1"/>
</dbReference>
<accession>A0AA95NBR5</accession>
<evidence type="ECO:0000313" key="1">
    <source>
        <dbReference type="EMBL" id="WIT12225.1"/>
    </source>
</evidence>
<evidence type="ECO:0000313" key="2">
    <source>
        <dbReference type="Proteomes" id="UP001177769"/>
    </source>
</evidence>
<dbReference type="PROSITE" id="PS51257">
    <property type="entry name" value="PROKAR_LIPOPROTEIN"/>
    <property type="match status" value="1"/>
</dbReference>
<organism evidence="1 2">
    <name type="scientific">Paucibacter sediminis</name>
    <dbReference type="NCBI Taxonomy" id="3019553"/>
    <lineage>
        <taxon>Bacteria</taxon>
        <taxon>Pseudomonadati</taxon>
        <taxon>Pseudomonadota</taxon>
        <taxon>Betaproteobacteria</taxon>
        <taxon>Burkholderiales</taxon>
        <taxon>Sphaerotilaceae</taxon>
        <taxon>Roseateles</taxon>
    </lineage>
</organism>
<dbReference type="RefSeq" id="WP_285233318.1">
    <property type="nucleotide sequence ID" value="NZ_CP116346.1"/>
</dbReference>
<proteinExistence type="predicted"/>
<reference evidence="1" key="1">
    <citation type="submission" date="2023-01" db="EMBL/GenBank/DDBJ databases">
        <title>Whole genome sequence of Paucibacter sp. S2-9 isolated from pond sediment.</title>
        <authorList>
            <person name="Jung J.Y."/>
        </authorList>
    </citation>
    <scope>NUCLEOTIDE SEQUENCE</scope>
    <source>
        <strain evidence="1">S2-9</strain>
    </source>
</reference>
<name>A0AA95NBR5_9BURK</name>
<dbReference type="KEGG" id="pais:PFX98_01070"/>
<gene>
    <name evidence="1" type="ORF">PFX98_01070</name>
</gene>
<protein>
    <submittedName>
        <fullName evidence="1">DUF2946 domain-containing protein</fullName>
    </submittedName>
</protein>
<dbReference type="EMBL" id="CP116346">
    <property type="protein sequence ID" value="WIT12225.1"/>
    <property type="molecule type" value="Genomic_DNA"/>
</dbReference>
<dbReference type="AlphaFoldDB" id="A0AA95NBR5"/>